<evidence type="ECO:0000313" key="3">
    <source>
        <dbReference type="EMBL" id="PAP78388.1"/>
    </source>
</evidence>
<evidence type="ECO:0000256" key="2">
    <source>
        <dbReference type="SAM" id="Phobius"/>
    </source>
</evidence>
<gene>
    <name evidence="3" type="ORF">BSZ37_19150</name>
</gene>
<protein>
    <submittedName>
        <fullName evidence="3">Uncharacterized protein</fullName>
    </submittedName>
</protein>
<dbReference type="EMBL" id="MQWD01000001">
    <property type="protein sequence ID" value="PAP78388.1"/>
    <property type="molecule type" value="Genomic_DNA"/>
</dbReference>
<feature type="transmembrane region" description="Helical" evidence="2">
    <location>
        <begin position="102"/>
        <end position="125"/>
    </location>
</feature>
<dbReference type="Proteomes" id="UP000216339">
    <property type="component" value="Unassembled WGS sequence"/>
</dbReference>
<organism evidence="3 4">
    <name type="scientific">Rubrivirga marina</name>
    <dbReference type="NCBI Taxonomy" id="1196024"/>
    <lineage>
        <taxon>Bacteria</taxon>
        <taxon>Pseudomonadati</taxon>
        <taxon>Rhodothermota</taxon>
        <taxon>Rhodothermia</taxon>
        <taxon>Rhodothermales</taxon>
        <taxon>Rubricoccaceae</taxon>
        <taxon>Rubrivirga</taxon>
    </lineage>
</organism>
<accession>A0A271J511</accession>
<keyword evidence="4" id="KW-1185">Reference proteome</keyword>
<comment type="caution">
    <text evidence="3">The sequence shown here is derived from an EMBL/GenBank/DDBJ whole genome shotgun (WGS) entry which is preliminary data.</text>
</comment>
<evidence type="ECO:0000256" key="1">
    <source>
        <dbReference type="SAM" id="MobiDB-lite"/>
    </source>
</evidence>
<evidence type="ECO:0000313" key="4">
    <source>
        <dbReference type="Proteomes" id="UP000216339"/>
    </source>
</evidence>
<proteinExistence type="predicted"/>
<dbReference type="OrthoDB" id="9853670at2"/>
<name>A0A271J511_9BACT</name>
<feature type="region of interest" description="Disordered" evidence="1">
    <location>
        <begin position="1"/>
        <end position="81"/>
    </location>
</feature>
<keyword evidence="2" id="KW-1133">Transmembrane helix</keyword>
<keyword evidence="2" id="KW-0472">Membrane</keyword>
<keyword evidence="2" id="KW-0812">Transmembrane</keyword>
<dbReference type="AlphaFoldDB" id="A0A271J511"/>
<sequence length="263" mass="27703">MSDQAPTTPPAGDRPQRPEDPVPNPHETEPVPPAQEGTRPGADQTVRPEQDEPNGPVAGLVSSAGAEVSEEAAEVTGDRDPEAEALLARMGVEEEGIEGGQLLGLVAATLAAVAALAVILIYLFYIPFRTQVGERAEGQAVNYEQLDLRAEAVAKLDQYTRSDSTYGLPISRAMGLVAVDYGSADGAGLPSRRQQWNTLSLDRGMGRAIQATPQRGEIAPRTLPAGDGEEEVGVDEDVDTVELIENDGDLDADGAEAVPDDIE</sequence>
<reference evidence="3 4" key="1">
    <citation type="submission" date="2016-11" db="EMBL/GenBank/DDBJ databases">
        <title>Study of marine rhodopsin-containing bacteria.</title>
        <authorList>
            <person name="Yoshizawa S."/>
            <person name="Kumagai Y."/>
            <person name="Kogure K."/>
        </authorList>
    </citation>
    <scope>NUCLEOTIDE SEQUENCE [LARGE SCALE GENOMIC DNA]</scope>
    <source>
        <strain evidence="3 4">SAORIC-28</strain>
    </source>
</reference>